<dbReference type="SUPFAM" id="SSF81606">
    <property type="entry name" value="PP2C-like"/>
    <property type="match status" value="1"/>
</dbReference>
<proteinExistence type="predicted"/>
<dbReference type="InterPro" id="IPR036457">
    <property type="entry name" value="PPM-type-like_dom_sf"/>
</dbReference>
<dbReference type="SMART" id="SM00331">
    <property type="entry name" value="PP2C_SIG"/>
    <property type="match status" value="1"/>
</dbReference>
<dbReference type="NCBIfam" id="NF033484">
    <property type="entry name" value="Stp1_PP2C_phos"/>
    <property type="match status" value="1"/>
</dbReference>
<dbReference type="AlphaFoldDB" id="A0A017RXZ2"/>
<dbReference type="InterPro" id="IPR015655">
    <property type="entry name" value="PP2C"/>
</dbReference>
<dbReference type="SMART" id="SM00332">
    <property type="entry name" value="PP2Cc"/>
    <property type="match status" value="1"/>
</dbReference>
<dbReference type="Gene3D" id="3.60.40.10">
    <property type="entry name" value="PPM-type phosphatase domain"/>
    <property type="match status" value="1"/>
</dbReference>
<dbReference type="Pfam" id="PF13672">
    <property type="entry name" value="PP2C_2"/>
    <property type="match status" value="1"/>
</dbReference>
<feature type="domain" description="PPM-type phosphatase" evidence="1">
    <location>
        <begin position="2"/>
        <end position="237"/>
    </location>
</feature>
<evidence type="ECO:0000313" key="3">
    <source>
        <dbReference type="Proteomes" id="UP000019681"/>
    </source>
</evidence>
<reference evidence="2 3" key="1">
    <citation type="journal article" date="2014" name="Genome Announc.">
        <title>Draft Genome Sequence of Fervidicella metallireducens Strain AeBT, an Iron-Reducing Thermoanaerobe from the Great Artesian Basin.</title>
        <authorList>
            <person name="Patel B.K."/>
        </authorList>
    </citation>
    <scope>NUCLEOTIDE SEQUENCE [LARGE SCALE GENOMIC DNA]</scope>
    <source>
        <strain evidence="2 3">AeB</strain>
    </source>
</reference>
<dbReference type="InterPro" id="IPR001932">
    <property type="entry name" value="PPM-type_phosphatase-like_dom"/>
</dbReference>
<evidence type="ECO:0000259" key="1">
    <source>
        <dbReference type="PROSITE" id="PS51746"/>
    </source>
</evidence>
<keyword evidence="3" id="KW-1185">Reference proteome</keyword>
<dbReference type="STRING" id="1403537.Q428_03115"/>
<dbReference type="RefSeq" id="WP_035378059.1">
    <property type="nucleotide sequence ID" value="NZ_AZQP01000006.1"/>
</dbReference>
<name>A0A017RXZ2_9CLOT</name>
<dbReference type="GO" id="GO:0004722">
    <property type="term" value="F:protein serine/threonine phosphatase activity"/>
    <property type="evidence" value="ECO:0007669"/>
    <property type="project" value="InterPro"/>
</dbReference>
<protein>
    <recommendedName>
        <fullName evidence="1">PPM-type phosphatase domain-containing protein</fullName>
    </recommendedName>
</protein>
<dbReference type="Proteomes" id="UP000019681">
    <property type="component" value="Unassembled WGS sequence"/>
</dbReference>
<gene>
    <name evidence="2" type="ORF">Q428_03115</name>
</gene>
<sequence>MRIKCKTDKGMVRESNQDYILTLKGKNYVLLITADGMGGHKAGEIASKIASISIRDFIFKNFSLYIDTEELIRDAIISSNKIVFNKSTEDNSLNGMGTTITCCLIKGDKLYLGHVGDSRAYIVNEKGITKITQDHSFVQELIDNGSITENEALRHPQRNLITRAIGTDKHVVVDTKIENIMENDLIILCTDGLTTYVSSEEIFEIVKEKKEDAVFELIDLANSRGGSDNISVIIARKEDEK</sequence>
<organism evidence="2 3">
    <name type="scientific">Fervidicella metallireducens AeB</name>
    <dbReference type="NCBI Taxonomy" id="1403537"/>
    <lineage>
        <taxon>Bacteria</taxon>
        <taxon>Bacillati</taxon>
        <taxon>Bacillota</taxon>
        <taxon>Clostridia</taxon>
        <taxon>Eubacteriales</taxon>
        <taxon>Clostridiaceae</taxon>
        <taxon>Fervidicella</taxon>
    </lineage>
</organism>
<dbReference type="PANTHER" id="PTHR47992">
    <property type="entry name" value="PROTEIN PHOSPHATASE"/>
    <property type="match status" value="1"/>
</dbReference>
<comment type="caution">
    <text evidence="2">The sequence shown here is derived from an EMBL/GenBank/DDBJ whole genome shotgun (WGS) entry which is preliminary data.</text>
</comment>
<accession>A0A017RXZ2</accession>
<dbReference type="CDD" id="cd00143">
    <property type="entry name" value="PP2Cc"/>
    <property type="match status" value="1"/>
</dbReference>
<evidence type="ECO:0000313" key="2">
    <source>
        <dbReference type="EMBL" id="EYE89279.1"/>
    </source>
</evidence>
<dbReference type="PROSITE" id="PS51746">
    <property type="entry name" value="PPM_2"/>
    <property type="match status" value="1"/>
</dbReference>
<dbReference type="EMBL" id="AZQP01000006">
    <property type="protein sequence ID" value="EYE89279.1"/>
    <property type="molecule type" value="Genomic_DNA"/>
</dbReference>